<dbReference type="GO" id="GO:0015276">
    <property type="term" value="F:ligand-gated monoatomic ion channel activity"/>
    <property type="evidence" value="ECO:0007669"/>
    <property type="project" value="InterPro"/>
</dbReference>
<dbReference type="STRING" id="6689.A0A3R7PA24"/>
<dbReference type="Gene3D" id="3.40.190.10">
    <property type="entry name" value="Periplasmic binding protein-like II"/>
    <property type="match status" value="1"/>
</dbReference>
<evidence type="ECO:0000256" key="11">
    <source>
        <dbReference type="ARBA" id="ARBA00023286"/>
    </source>
</evidence>
<dbReference type="OrthoDB" id="6371030at2759"/>
<feature type="transmembrane region" description="Helical" evidence="13">
    <location>
        <begin position="321"/>
        <end position="343"/>
    </location>
</feature>
<evidence type="ECO:0000313" key="17">
    <source>
        <dbReference type="Proteomes" id="UP000283509"/>
    </source>
</evidence>
<evidence type="ECO:0000256" key="4">
    <source>
        <dbReference type="ARBA" id="ARBA00022475"/>
    </source>
</evidence>
<keyword evidence="17" id="KW-1185">Reference proteome</keyword>
<feature type="transmembrane region" description="Helical" evidence="13">
    <location>
        <begin position="509"/>
        <end position="530"/>
    </location>
</feature>
<evidence type="ECO:0000256" key="9">
    <source>
        <dbReference type="ARBA" id="ARBA00023170"/>
    </source>
</evidence>
<organism evidence="16 17">
    <name type="scientific">Penaeus vannamei</name>
    <name type="common">Whiteleg shrimp</name>
    <name type="synonym">Litopenaeus vannamei</name>
    <dbReference type="NCBI Taxonomy" id="6689"/>
    <lineage>
        <taxon>Eukaryota</taxon>
        <taxon>Metazoa</taxon>
        <taxon>Ecdysozoa</taxon>
        <taxon>Arthropoda</taxon>
        <taxon>Crustacea</taxon>
        <taxon>Multicrustacea</taxon>
        <taxon>Malacostraca</taxon>
        <taxon>Eumalacostraca</taxon>
        <taxon>Eucarida</taxon>
        <taxon>Decapoda</taxon>
        <taxon>Dendrobranchiata</taxon>
        <taxon>Penaeoidea</taxon>
        <taxon>Penaeidae</taxon>
        <taxon>Penaeus</taxon>
    </lineage>
</organism>
<dbReference type="AlphaFoldDB" id="A0A3R7PA24"/>
<evidence type="ECO:0000256" key="7">
    <source>
        <dbReference type="ARBA" id="ARBA00023065"/>
    </source>
</evidence>
<dbReference type="GO" id="GO:0005886">
    <property type="term" value="C:plasma membrane"/>
    <property type="evidence" value="ECO:0007669"/>
    <property type="project" value="UniProtKB-SubCell"/>
</dbReference>
<evidence type="ECO:0000256" key="5">
    <source>
        <dbReference type="ARBA" id="ARBA00022692"/>
    </source>
</evidence>
<dbReference type="Pfam" id="PF00060">
    <property type="entry name" value="Lig_chan"/>
    <property type="match status" value="1"/>
</dbReference>
<keyword evidence="5 13" id="KW-0812">Transmembrane</keyword>
<dbReference type="Gene3D" id="1.10.287.70">
    <property type="match status" value="1"/>
</dbReference>
<reference evidence="16 17" key="1">
    <citation type="submission" date="2018-04" db="EMBL/GenBank/DDBJ databases">
        <authorList>
            <person name="Zhang X."/>
            <person name="Yuan J."/>
            <person name="Li F."/>
            <person name="Xiang J."/>
        </authorList>
    </citation>
    <scope>NUCLEOTIDE SEQUENCE [LARGE SCALE GENOMIC DNA]</scope>
    <source>
        <tissue evidence="16">Muscle</tissue>
    </source>
</reference>
<reference evidence="16 17" key="2">
    <citation type="submission" date="2019-01" db="EMBL/GenBank/DDBJ databases">
        <title>The decoding of complex shrimp genome reveals the adaptation for benthos swimmer, frequently molting mechanism and breeding impact on genome.</title>
        <authorList>
            <person name="Sun Y."/>
            <person name="Gao Y."/>
            <person name="Yu Y."/>
        </authorList>
    </citation>
    <scope>NUCLEOTIDE SEQUENCE [LARGE SCALE GENOMIC DNA]</scope>
    <source>
        <tissue evidence="16">Muscle</tissue>
    </source>
</reference>
<feature type="domain" description="Ionotropic glutamate receptor L-glutamate and glycine-binding" evidence="15">
    <location>
        <begin position="125"/>
        <end position="227"/>
    </location>
</feature>
<dbReference type="EMBL" id="QCYY01003165">
    <property type="protein sequence ID" value="ROT64949.1"/>
    <property type="molecule type" value="Genomic_DNA"/>
</dbReference>
<evidence type="ECO:0000256" key="3">
    <source>
        <dbReference type="ARBA" id="ARBA00022448"/>
    </source>
</evidence>
<dbReference type="PANTHER" id="PTHR42643:SF24">
    <property type="entry name" value="IONOTROPIC RECEPTOR 60A"/>
    <property type="match status" value="1"/>
</dbReference>
<keyword evidence="10" id="KW-0325">Glycoprotein</keyword>
<keyword evidence="7" id="KW-0406">Ion transport</keyword>
<evidence type="ECO:0000259" key="14">
    <source>
        <dbReference type="Pfam" id="PF00060"/>
    </source>
</evidence>
<keyword evidence="6 13" id="KW-1133">Transmembrane helix</keyword>
<keyword evidence="8 13" id="KW-0472">Membrane</keyword>
<keyword evidence="9 16" id="KW-0675">Receptor</keyword>
<dbReference type="SUPFAM" id="SSF53850">
    <property type="entry name" value="Periplasmic binding protein-like II"/>
    <property type="match status" value="1"/>
</dbReference>
<evidence type="ECO:0000256" key="6">
    <source>
        <dbReference type="ARBA" id="ARBA00022989"/>
    </source>
</evidence>
<proteinExistence type="inferred from homology"/>
<comment type="subcellular location">
    <subcellularLocation>
        <location evidence="1">Cell membrane</location>
        <topology evidence="1">Multi-pass membrane protein</topology>
    </subcellularLocation>
</comment>
<evidence type="ECO:0000259" key="15">
    <source>
        <dbReference type="Pfam" id="PF10613"/>
    </source>
</evidence>
<evidence type="ECO:0000256" key="13">
    <source>
        <dbReference type="SAM" id="Phobius"/>
    </source>
</evidence>
<dbReference type="Proteomes" id="UP000283509">
    <property type="component" value="Unassembled WGS sequence"/>
</dbReference>
<feature type="domain" description="Ionotropic glutamate receptor C-terminal" evidence="14">
    <location>
        <begin position="252"/>
        <end position="516"/>
    </location>
</feature>
<sequence length="542" mass="60862">MPKAQEAIVSMIEEPLDFQKVLWSSFSCRGYVFLLGDVTPLLTFADLGDYVWDYDGRYLIIGSSKSELQALSSTKKGRKTEELAGVVKVVWAQGVKRLTTWQGGKFTTTTPLYPDLLNDLRGAPLTVVTFPWEPSVIYKEDKKDGTPVRYGRDIRVVETLAKVMNFTLAYTEPPEGELWGNKLENGSWTGLFGFLERGDADIGVGNTFVSNVNGRMDVAEFSSPYDADVSCFLGTRPPPLPRWQRILYPFQLSTWVAFLVGLLLSGPILCFLARVWDVRNEEHRGLKSFLYASLYTFGLHLRESQAYLPSRRSTQVFVSFLWLYTIIIITAYCSNLTAFLTVARQPPSIDTVKGLYASGLNVAGLGYFFGKALELSSNQYLRGLAERYEVHTRYEDIWTVVRRGTAVNLESRKTLQSAFFPHEIGVTVQRGSPLRRKFDMWVLRMVEAGLIEHWFLDSLRIAKKDAVEKNNNAKKGGGEETVTEGEEEEQVAVTGVRSRSINLDHMQGIFFVLFLGYVASGLVLAGEVVFGRKRVGGNPGFD</sequence>
<accession>A0A3R7PA24</accession>
<keyword evidence="3" id="KW-0813">Transport</keyword>
<protein>
    <submittedName>
        <fullName evidence="16">Variant Ionotropic Glutamate Receptor</fullName>
    </submittedName>
</protein>
<dbReference type="InterPro" id="IPR001320">
    <property type="entry name" value="Iontro_rcpt_C"/>
</dbReference>
<comment type="similarity">
    <text evidence="2">Belongs to the glutamate-gated ion channel (TC 1.A.10.1) family.</text>
</comment>
<dbReference type="InterPro" id="IPR019594">
    <property type="entry name" value="Glu/Gly-bd"/>
</dbReference>
<evidence type="ECO:0000256" key="1">
    <source>
        <dbReference type="ARBA" id="ARBA00004651"/>
    </source>
</evidence>
<feature type="transmembrane region" description="Helical" evidence="13">
    <location>
        <begin position="252"/>
        <end position="273"/>
    </location>
</feature>
<dbReference type="PANTHER" id="PTHR42643">
    <property type="entry name" value="IONOTROPIC RECEPTOR 20A-RELATED"/>
    <property type="match status" value="1"/>
</dbReference>
<evidence type="ECO:0000313" key="16">
    <source>
        <dbReference type="EMBL" id="ROT64949.1"/>
    </source>
</evidence>
<name>A0A3R7PA24_PENVA</name>
<dbReference type="GO" id="GO:0050906">
    <property type="term" value="P:detection of stimulus involved in sensory perception"/>
    <property type="evidence" value="ECO:0007669"/>
    <property type="project" value="UniProtKB-ARBA"/>
</dbReference>
<evidence type="ECO:0000256" key="8">
    <source>
        <dbReference type="ARBA" id="ARBA00023136"/>
    </source>
</evidence>
<gene>
    <name evidence="16" type="ORF">C7M84_017108</name>
</gene>
<evidence type="ECO:0000256" key="12">
    <source>
        <dbReference type="ARBA" id="ARBA00023303"/>
    </source>
</evidence>
<evidence type="ECO:0000256" key="10">
    <source>
        <dbReference type="ARBA" id="ARBA00023180"/>
    </source>
</evidence>
<keyword evidence="11" id="KW-1071">Ligand-gated ion channel</keyword>
<keyword evidence="4" id="KW-1003">Cell membrane</keyword>
<dbReference type="InterPro" id="IPR052192">
    <property type="entry name" value="Insect_Ionotropic_Sensory_Rcpt"/>
</dbReference>
<keyword evidence="12" id="KW-0407">Ion channel</keyword>
<evidence type="ECO:0000256" key="2">
    <source>
        <dbReference type="ARBA" id="ARBA00008685"/>
    </source>
</evidence>
<comment type="caution">
    <text evidence="16">The sequence shown here is derived from an EMBL/GenBank/DDBJ whole genome shotgun (WGS) entry which is preliminary data.</text>
</comment>
<dbReference type="Pfam" id="PF10613">
    <property type="entry name" value="Lig_chan-Glu_bd"/>
    <property type="match status" value="1"/>
</dbReference>